<feature type="domain" description="Septum formation inhibitor MinC C-terminal" evidence="7">
    <location>
        <begin position="133"/>
        <end position="231"/>
    </location>
</feature>
<dbReference type="InterPro" id="IPR013033">
    <property type="entry name" value="MinC"/>
</dbReference>
<organism evidence="9 10">
    <name type="scientific">Bathymodiolus thermophilus thioautotrophic gill symbiont</name>
    <dbReference type="NCBI Taxonomy" id="2360"/>
    <lineage>
        <taxon>Bacteria</taxon>
        <taxon>Pseudomonadati</taxon>
        <taxon>Pseudomonadota</taxon>
        <taxon>Gammaproteobacteria</taxon>
        <taxon>sulfur-oxidizing symbionts</taxon>
    </lineage>
</organism>
<evidence type="ECO:0000256" key="3">
    <source>
        <dbReference type="ARBA" id="ARBA00023210"/>
    </source>
</evidence>
<dbReference type="GO" id="GO:0051302">
    <property type="term" value="P:regulation of cell division"/>
    <property type="evidence" value="ECO:0007669"/>
    <property type="project" value="InterPro"/>
</dbReference>
<dbReference type="InterPro" id="IPR036145">
    <property type="entry name" value="MinC_C_sf"/>
</dbReference>
<keyword evidence="2 6" id="KW-0132">Cell division</keyword>
<dbReference type="HAMAP" id="MF_00267">
    <property type="entry name" value="MinC"/>
    <property type="match status" value="1"/>
</dbReference>
<dbReference type="AlphaFoldDB" id="A0A1J5TVW1"/>
<dbReference type="EMBL" id="MIQH01000729">
    <property type="protein sequence ID" value="OIR24324.1"/>
    <property type="molecule type" value="Genomic_DNA"/>
</dbReference>
<dbReference type="GO" id="GO:1901891">
    <property type="term" value="P:regulation of cell septum assembly"/>
    <property type="evidence" value="ECO:0007669"/>
    <property type="project" value="InterPro"/>
</dbReference>
<comment type="subunit">
    <text evidence="6">Interacts with MinD and FtsZ.</text>
</comment>
<evidence type="ECO:0000259" key="7">
    <source>
        <dbReference type="Pfam" id="PF03775"/>
    </source>
</evidence>
<dbReference type="OrthoDB" id="9794530at2"/>
<evidence type="ECO:0000256" key="2">
    <source>
        <dbReference type="ARBA" id="ARBA00022618"/>
    </source>
</evidence>
<dbReference type="PANTHER" id="PTHR34108:SF1">
    <property type="entry name" value="SEPTUM SITE-DETERMINING PROTEIN MINC"/>
    <property type="match status" value="1"/>
</dbReference>
<reference evidence="10" key="1">
    <citation type="submission" date="2016-09" db="EMBL/GenBank/DDBJ databases">
        <title>Genome Sequence of Bathymodiolus thermophilus sulfur-oxidizing gill endosymbiont.</title>
        <authorList>
            <person name="Ponnudurai R."/>
            <person name="Kleiner M."/>
            <person name="Sayavedra L."/>
            <person name="Thuermer A."/>
            <person name="Felbeck H."/>
            <person name="Schlueter R."/>
            <person name="Schweder T."/>
            <person name="Markert S."/>
        </authorList>
    </citation>
    <scope>NUCLEOTIDE SEQUENCE [LARGE SCALE GENOMIC DNA]</scope>
    <source>
        <strain evidence="10">BAT/CrabSpa'14</strain>
    </source>
</reference>
<evidence type="ECO:0000259" key="8">
    <source>
        <dbReference type="Pfam" id="PF05209"/>
    </source>
</evidence>
<dbReference type="InterPro" id="IPR005526">
    <property type="entry name" value="Septum_form_inhib_MinC_C"/>
</dbReference>
<evidence type="ECO:0000313" key="10">
    <source>
        <dbReference type="Proteomes" id="UP000182798"/>
    </source>
</evidence>
<protein>
    <recommendedName>
        <fullName evidence="6">Probable septum site-determining protein MinC</fullName>
    </recommendedName>
</protein>
<dbReference type="RefSeq" id="WP_071564775.1">
    <property type="nucleotide sequence ID" value="NZ_FQNS01000023.1"/>
</dbReference>
<evidence type="ECO:0000256" key="5">
    <source>
        <dbReference type="ARBA" id="ARBA00025606"/>
    </source>
</evidence>
<dbReference type="Gene3D" id="2.160.20.70">
    <property type="match status" value="1"/>
</dbReference>
<dbReference type="InterPro" id="IPR007874">
    <property type="entry name" value="MinC_N"/>
</dbReference>
<name>A0A1J5TVW1_9GAMM</name>
<feature type="domain" description="Septum formation inhibitor MinC N-terminal" evidence="8">
    <location>
        <begin position="7"/>
        <end position="76"/>
    </location>
</feature>
<dbReference type="PANTHER" id="PTHR34108">
    <property type="entry name" value="SEPTUM SITE-DETERMINING PROTEIN MINC"/>
    <property type="match status" value="1"/>
</dbReference>
<keyword evidence="4 6" id="KW-0131">Cell cycle</keyword>
<dbReference type="SUPFAM" id="SSF63848">
    <property type="entry name" value="Cell-division inhibitor MinC, C-terminal domain"/>
    <property type="match status" value="1"/>
</dbReference>
<comment type="caution">
    <text evidence="9">The sequence shown here is derived from an EMBL/GenBank/DDBJ whole genome shotgun (WGS) entry which is preliminary data.</text>
</comment>
<evidence type="ECO:0000256" key="6">
    <source>
        <dbReference type="HAMAP-Rule" id="MF_00267"/>
    </source>
</evidence>
<keyword evidence="3 6" id="KW-0717">Septation</keyword>
<dbReference type="Gene3D" id="3.30.70.260">
    <property type="match status" value="1"/>
</dbReference>
<accession>A0A1J5TVW1</accession>
<dbReference type="Pfam" id="PF03775">
    <property type="entry name" value="MinC_C"/>
    <property type="match status" value="1"/>
</dbReference>
<gene>
    <name evidence="6" type="primary">minC</name>
    <name evidence="9" type="ORF">BGC33_14570</name>
</gene>
<dbReference type="NCBIfam" id="TIGR01222">
    <property type="entry name" value="minC"/>
    <property type="match status" value="1"/>
</dbReference>
<evidence type="ECO:0000256" key="4">
    <source>
        <dbReference type="ARBA" id="ARBA00023306"/>
    </source>
</evidence>
<evidence type="ECO:0000256" key="1">
    <source>
        <dbReference type="ARBA" id="ARBA00006291"/>
    </source>
</evidence>
<dbReference type="Proteomes" id="UP000182798">
    <property type="component" value="Unassembled WGS sequence"/>
</dbReference>
<comment type="function">
    <text evidence="5 6">Cell division inhibitor that blocks the formation of polar Z ring septums. Rapidly oscillates between the poles of the cell to destabilize FtsZ filaments that have formed before they mature into polar Z rings. Prevents FtsZ polymerization.</text>
</comment>
<dbReference type="GO" id="GO:0000917">
    <property type="term" value="P:division septum assembly"/>
    <property type="evidence" value="ECO:0007669"/>
    <property type="project" value="UniProtKB-KW"/>
</dbReference>
<dbReference type="GO" id="GO:0000902">
    <property type="term" value="P:cell morphogenesis"/>
    <property type="evidence" value="ECO:0007669"/>
    <property type="project" value="InterPro"/>
</dbReference>
<dbReference type="Pfam" id="PF05209">
    <property type="entry name" value="MinC_N"/>
    <property type="match status" value="1"/>
</dbReference>
<proteinExistence type="inferred from homology"/>
<comment type="similarity">
    <text evidence="1 6">Belongs to the MinC family.</text>
</comment>
<evidence type="ECO:0000313" key="9">
    <source>
        <dbReference type="EMBL" id="OIR24324.1"/>
    </source>
</evidence>
<sequence>MEKTDLIEVKIQNEALYTLKVLGKDTDGLFEEIANLTESGKGKFQQAPVVLEIENKYFQVNELAVLIEILTQNNMVAIGIRSPVQELIDFAKFAGLAVFDKAVIPSKEPEEAKPSEQEKPIPHREYRLPKITEDEVASAQQVFAKNSDLVLLSAVKADGEVIAHGSISAYKVVQGKVFAGIDGDEKATIFINEFEAQLISIAGIYKRFDVVPAKLQSHSVMIDLKDGKLRFQIIR</sequence>
<dbReference type="InterPro" id="IPR016098">
    <property type="entry name" value="CAP/MinC_C"/>
</dbReference>